<keyword evidence="4 10" id="KW-1003">Cell membrane</keyword>
<keyword evidence="9" id="KW-0472">Membrane</keyword>
<dbReference type="PANTHER" id="PTHR33446">
    <property type="entry name" value="PROTEIN TONB-RELATED"/>
    <property type="match status" value="1"/>
</dbReference>
<comment type="similarity">
    <text evidence="2 10">Belongs to the TonB family.</text>
</comment>
<accession>A0AA41ZGC1</accession>
<feature type="compositionally biased region" description="Basic and acidic residues" evidence="11">
    <location>
        <begin position="161"/>
        <end position="171"/>
    </location>
</feature>
<dbReference type="SUPFAM" id="SSF74653">
    <property type="entry name" value="TolA/TonB C-terminal domain"/>
    <property type="match status" value="1"/>
</dbReference>
<dbReference type="AlphaFoldDB" id="A0AA41ZGC1"/>
<organism evidence="13 14">
    <name type="scientific">Larsenimonas rhizosphaerae</name>
    <dbReference type="NCBI Taxonomy" id="2944682"/>
    <lineage>
        <taxon>Bacteria</taxon>
        <taxon>Pseudomonadati</taxon>
        <taxon>Pseudomonadota</taxon>
        <taxon>Gammaproteobacteria</taxon>
        <taxon>Oceanospirillales</taxon>
        <taxon>Halomonadaceae</taxon>
        <taxon>Larsenimonas</taxon>
    </lineage>
</organism>
<keyword evidence="5 10" id="KW-0997">Cell inner membrane</keyword>
<feature type="region of interest" description="Disordered" evidence="11">
    <location>
        <begin position="33"/>
        <end position="174"/>
    </location>
</feature>
<evidence type="ECO:0000256" key="4">
    <source>
        <dbReference type="ARBA" id="ARBA00022475"/>
    </source>
</evidence>
<evidence type="ECO:0000256" key="3">
    <source>
        <dbReference type="ARBA" id="ARBA00022448"/>
    </source>
</evidence>
<dbReference type="PROSITE" id="PS52015">
    <property type="entry name" value="TONB_CTD"/>
    <property type="match status" value="1"/>
</dbReference>
<feature type="domain" description="TonB C-terminal" evidence="12">
    <location>
        <begin position="154"/>
        <end position="242"/>
    </location>
</feature>
<keyword evidence="6" id="KW-0812">Transmembrane</keyword>
<evidence type="ECO:0000256" key="11">
    <source>
        <dbReference type="SAM" id="MobiDB-lite"/>
    </source>
</evidence>
<evidence type="ECO:0000256" key="5">
    <source>
        <dbReference type="ARBA" id="ARBA00022519"/>
    </source>
</evidence>
<comment type="caution">
    <text evidence="13">The sequence shown here is derived from an EMBL/GenBank/DDBJ whole genome shotgun (WGS) entry which is preliminary data.</text>
</comment>
<dbReference type="Pfam" id="PF03544">
    <property type="entry name" value="TonB_C"/>
    <property type="match status" value="1"/>
</dbReference>
<feature type="compositionally biased region" description="Pro residues" evidence="11">
    <location>
        <begin position="121"/>
        <end position="133"/>
    </location>
</feature>
<comment type="function">
    <text evidence="10">Interacts with outer membrane receptor proteins that carry out high-affinity binding and energy dependent uptake into the periplasmic space of specific substrates. It could act to transduce energy from the cytoplasmic membrane to specific energy-requiring processes in the outer membrane, resulting in the release into the periplasm of ligands bound by these outer membrane proteins.</text>
</comment>
<keyword evidence="8" id="KW-1133">Transmembrane helix</keyword>
<reference evidence="13" key="1">
    <citation type="submission" date="2022-11" db="EMBL/GenBank/DDBJ databases">
        <title>Larsenimonas rhizosphaerae sp. nov., isolated from a tidal mudflat.</title>
        <authorList>
            <person name="Lee S.D."/>
            <person name="Kim I.S."/>
        </authorList>
    </citation>
    <scope>NUCLEOTIDE SEQUENCE</scope>
    <source>
        <strain evidence="13">GH2-1</strain>
    </source>
</reference>
<feature type="compositionally biased region" description="Pro residues" evidence="11">
    <location>
        <begin position="67"/>
        <end position="84"/>
    </location>
</feature>
<proteinExistence type="inferred from homology"/>
<evidence type="ECO:0000256" key="1">
    <source>
        <dbReference type="ARBA" id="ARBA00004383"/>
    </source>
</evidence>
<evidence type="ECO:0000259" key="12">
    <source>
        <dbReference type="PROSITE" id="PS52015"/>
    </source>
</evidence>
<evidence type="ECO:0000256" key="9">
    <source>
        <dbReference type="ARBA" id="ARBA00023136"/>
    </source>
</evidence>
<dbReference type="GO" id="GO:0030288">
    <property type="term" value="C:outer membrane-bounded periplasmic space"/>
    <property type="evidence" value="ECO:0007669"/>
    <property type="project" value="InterPro"/>
</dbReference>
<name>A0AA41ZGC1_9GAMM</name>
<gene>
    <name evidence="13" type="ORF">OQ287_05310</name>
</gene>
<dbReference type="RefSeq" id="WP_265895771.1">
    <property type="nucleotide sequence ID" value="NZ_JAPIVE010000001.1"/>
</dbReference>
<dbReference type="InterPro" id="IPR006260">
    <property type="entry name" value="TonB/TolA_C"/>
</dbReference>
<dbReference type="InterPro" id="IPR003538">
    <property type="entry name" value="TonB"/>
</dbReference>
<dbReference type="GO" id="GO:0055085">
    <property type="term" value="P:transmembrane transport"/>
    <property type="evidence" value="ECO:0007669"/>
    <property type="project" value="InterPro"/>
</dbReference>
<feature type="compositionally biased region" description="Low complexity" evidence="11">
    <location>
        <begin position="134"/>
        <end position="144"/>
    </location>
</feature>
<evidence type="ECO:0000313" key="14">
    <source>
        <dbReference type="Proteomes" id="UP001165678"/>
    </source>
</evidence>
<evidence type="ECO:0000256" key="8">
    <source>
        <dbReference type="ARBA" id="ARBA00022989"/>
    </source>
</evidence>
<dbReference type="GO" id="GO:0005886">
    <property type="term" value="C:plasma membrane"/>
    <property type="evidence" value="ECO:0007669"/>
    <property type="project" value="UniProtKB-SubCell"/>
</dbReference>
<keyword evidence="14" id="KW-1185">Reference proteome</keyword>
<dbReference type="GO" id="GO:0015031">
    <property type="term" value="P:protein transport"/>
    <property type="evidence" value="ECO:0007669"/>
    <property type="project" value="UniProtKB-UniRule"/>
</dbReference>
<dbReference type="Proteomes" id="UP001165678">
    <property type="component" value="Unassembled WGS sequence"/>
</dbReference>
<dbReference type="Gene3D" id="3.30.2420.10">
    <property type="entry name" value="TonB"/>
    <property type="match status" value="1"/>
</dbReference>
<evidence type="ECO:0000256" key="7">
    <source>
        <dbReference type="ARBA" id="ARBA00022927"/>
    </source>
</evidence>
<dbReference type="InterPro" id="IPR037682">
    <property type="entry name" value="TonB_C"/>
</dbReference>
<comment type="subcellular location">
    <subcellularLocation>
        <location evidence="1 10">Cell inner membrane</location>
        <topology evidence="1 10">Single-pass membrane protein</topology>
        <orientation evidence="1 10">Periplasmic side</orientation>
    </subcellularLocation>
</comment>
<keyword evidence="7 10" id="KW-0653">Protein transport</keyword>
<dbReference type="GO" id="GO:0031992">
    <property type="term" value="F:energy transducer activity"/>
    <property type="evidence" value="ECO:0007669"/>
    <property type="project" value="InterPro"/>
</dbReference>
<dbReference type="GO" id="GO:0015891">
    <property type="term" value="P:siderophore transport"/>
    <property type="evidence" value="ECO:0007669"/>
    <property type="project" value="InterPro"/>
</dbReference>
<dbReference type="NCBIfam" id="TIGR01352">
    <property type="entry name" value="tonB_Cterm"/>
    <property type="match status" value="1"/>
</dbReference>
<keyword evidence="3 10" id="KW-0813">Transport</keyword>
<dbReference type="InterPro" id="IPR051045">
    <property type="entry name" value="TonB-dependent_transducer"/>
</dbReference>
<protein>
    <recommendedName>
        <fullName evidence="10">Protein TonB</fullName>
    </recommendedName>
</protein>
<evidence type="ECO:0000256" key="6">
    <source>
        <dbReference type="ARBA" id="ARBA00022692"/>
    </source>
</evidence>
<evidence type="ECO:0000256" key="10">
    <source>
        <dbReference type="RuleBase" id="RU362123"/>
    </source>
</evidence>
<sequence>MMAGRRLGALIGGAVLALCLFYLLALLVAPPESLSEPPPRLSVSMVEAPQDQKARGDAHSSRAQQRPAPPPAAPPRPEARPAPAPDVQSSVSVPPTPTPPVSPKVSPSRTAAPSLSVAKAPPTPSPSPAPAQDPSPSSAPAAAAGGQKSDSTAMQSGAAEPTRKVLPDYPRRARLRGTEGYVELQYVILRSGRVDRASIKVLESRPGSTFDDAALEAVAQWQYPRRPQPMRTRQRIEFKLRG</sequence>
<dbReference type="PRINTS" id="PR01374">
    <property type="entry name" value="TONBPROTEIN"/>
</dbReference>
<evidence type="ECO:0000313" key="13">
    <source>
        <dbReference type="EMBL" id="MCX2523649.1"/>
    </source>
</evidence>
<keyword evidence="10" id="KW-0735">Signal-anchor</keyword>
<evidence type="ECO:0000256" key="2">
    <source>
        <dbReference type="ARBA" id="ARBA00006555"/>
    </source>
</evidence>
<dbReference type="EMBL" id="JAPIVE010000001">
    <property type="protein sequence ID" value="MCX2523649.1"/>
    <property type="molecule type" value="Genomic_DNA"/>
</dbReference>
<feature type="compositionally biased region" description="Basic and acidic residues" evidence="11">
    <location>
        <begin position="50"/>
        <end position="60"/>
    </location>
</feature>